<proteinExistence type="predicted"/>
<protein>
    <submittedName>
        <fullName evidence="2">Uncharacterized protein</fullName>
    </submittedName>
</protein>
<comment type="caution">
    <text evidence="2">The sequence shown here is derived from an EMBL/GenBank/DDBJ whole genome shotgun (WGS) entry which is preliminary data.</text>
</comment>
<name>A0ABN2BSQ0_9MICO</name>
<gene>
    <name evidence="2" type="ORF">GCM10009691_21120</name>
</gene>
<keyword evidence="3" id="KW-1185">Reference proteome</keyword>
<dbReference type="EMBL" id="BAAALY010000008">
    <property type="protein sequence ID" value="GAA1546458.1"/>
    <property type="molecule type" value="Genomic_DNA"/>
</dbReference>
<sequence>MHLAGMGSSADSSSRRSRRNTPPDGPPVVLPHVVITVTDTGDLEVTVDGAAFPPPAEGQQWTRGRFGALLDAITKDRTVAVRIEVRESDGTVFTDLIHARKPTPPQPAETEPRQPRSKHTKTKQVPELVEVTGEGFVPGEDITVALIVAHTDATGTGHARALLDTSHLAGLLDDGIGEVVLLGRVSGTLHVRRLP</sequence>
<reference evidence="2 3" key="1">
    <citation type="journal article" date="2019" name="Int. J. Syst. Evol. Microbiol.">
        <title>The Global Catalogue of Microorganisms (GCM) 10K type strain sequencing project: providing services to taxonomists for standard genome sequencing and annotation.</title>
        <authorList>
            <consortium name="The Broad Institute Genomics Platform"/>
            <consortium name="The Broad Institute Genome Sequencing Center for Infectious Disease"/>
            <person name="Wu L."/>
            <person name="Ma J."/>
        </authorList>
    </citation>
    <scope>NUCLEOTIDE SEQUENCE [LARGE SCALE GENOMIC DNA]</scope>
    <source>
        <strain evidence="2 3">JCM 13319</strain>
    </source>
</reference>
<evidence type="ECO:0000256" key="1">
    <source>
        <dbReference type="SAM" id="MobiDB-lite"/>
    </source>
</evidence>
<evidence type="ECO:0000313" key="2">
    <source>
        <dbReference type="EMBL" id="GAA1546458.1"/>
    </source>
</evidence>
<evidence type="ECO:0000313" key="3">
    <source>
        <dbReference type="Proteomes" id="UP001501791"/>
    </source>
</evidence>
<organism evidence="2 3">
    <name type="scientific">Brevibacterium picturae</name>
    <dbReference type="NCBI Taxonomy" id="260553"/>
    <lineage>
        <taxon>Bacteria</taxon>
        <taxon>Bacillati</taxon>
        <taxon>Actinomycetota</taxon>
        <taxon>Actinomycetes</taxon>
        <taxon>Micrococcales</taxon>
        <taxon>Brevibacteriaceae</taxon>
        <taxon>Brevibacterium</taxon>
    </lineage>
</organism>
<accession>A0ABN2BSQ0</accession>
<dbReference type="Proteomes" id="UP001501791">
    <property type="component" value="Unassembled WGS sequence"/>
</dbReference>
<feature type="region of interest" description="Disordered" evidence="1">
    <location>
        <begin position="97"/>
        <end position="123"/>
    </location>
</feature>
<feature type="region of interest" description="Disordered" evidence="1">
    <location>
        <begin position="1"/>
        <end position="30"/>
    </location>
</feature>